<name>A0A1G2D270_9BACT</name>
<dbReference type="AlphaFoldDB" id="A0A1G2D270"/>
<organism evidence="2 3">
    <name type="scientific">Candidatus Lloydbacteria bacterium RIFCSPHIGHO2_02_FULL_50_13</name>
    <dbReference type="NCBI Taxonomy" id="1798661"/>
    <lineage>
        <taxon>Bacteria</taxon>
        <taxon>Candidatus Lloydiibacteriota</taxon>
    </lineage>
</organism>
<evidence type="ECO:0000313" key="2">
    <source>
        <dbReference type="EMBL" id="OGZ07754.1"/>
    </source>
</evidence>
<feature type="transmembrane region" description="Helical" evidence="1">
    <location>
        <begin position="99"/>
        <end position="122"/>
    </location>
</feature>
<evidence type="ECO:0000256" key="1">
    <source>
        <dbReference type="SAM" id="Phobius"/>
    </source>
</evidence>
<evidence type="ECO:0000313" key="3">
    <source>
        <dbReference type="Proteomes" id="UP000177996"/>
    </source>
</evidence>
<keyword evidence="1" id="KW-0812">Transmembrane</keyword>
<sequence>MQIVTLARDYLLWHYSAAYGDIVGITRNFLWFVVHAFSVTDMLRSLFAPFRRLKEEPVRFLKSPNDFLANLTVNAIMRIVGVFIRTAFILIALFLSVALIFFCVLLILLWTILPALVAYLFVSGILSLAS</sequence>
<reference evidence="2 3" key="1">
    <citation type="journal article" date="2016" name="Nat. Commun.">
        <title>Thousands of microbial genomes shed light on interconnected biogeochemical processes in an aquifer system.</title>
        <authorList>
            <person name="Anantharaman K."/>
            <person name="Brown C.T."/>
            <person name="Hug L.A."/>
            <person name="Sharon I."/>
            <person name="Castelle C.J."/>
            <person name="Probst A.J."/>
            <person name="Thomas B.C."/>
            <person name="Singh A."/>
            <person name="Wilkins M.J."/>
            <person name="Karaoz U."/>
            <person name="Brodie E.L."/>
            <person name="Williams K.H."/>
            <person name="Hubbard S.S."/>
            <person name="Banfield J.F."/>
        </authorList>
    </citation>
    <scope>NUCLEOTIDE SEQUENCE [LARGE SCALE GENOMIC DNA]</scope>
</reference>
<comment type="caution">
    <text evidence="2">The sequence shown here is derived from an EMBL/GenBank/DDBJ whole genome shotgun (WGS) entry which is preliminary data.</text>
</comment>
<accession>A0A1G2D270</accession>
<keyword evidence="1" id="KW-0472">Membrane</keyword>
<proteinExistence type="predicted"/>
<dbReference type="EMBL" id="MHLL01000053">
    <property type="protein sequence ID" value="OGZ07754.1"/>
    <property type="molecule type" value="Genomic_DNA"/>
</dbReference>
<keyword evidence="1" id="KW-1133">Transmembrane helix</keyword>
<feature type="transmembrane region" description="Helical" evidence="1">
    <location>
        <begin position="67"/>
        <end position="93"/>
    </location>
</feature>
<dbReference type="Proteomes" id="UP000177996">
    <property type="component" value="Unassembled WGS sequence"/>
</dbReference>
<gene>
    <name evidence="2" type="ORF">A3D65_01470</name>
</gene>
<protein>
    <submittedName>
        <fullName evidence="2">Uncharacterized protein</fullName>
    </submittedName>
</protein>